<protein>
    <submittedName>
        <fullName evidence="11">EAL domain-containing protein</fullName>
    </submittedName>
</protein>
<feature type="domain" description="EAL" evidence="9">
    <location>
        <begin position="429"/>
        <end position="680"/>
    </location>
</feature>
<evidence type="ECO:0000256" key="4">
    <source>
        <dbReference type="ARBA" id="ARBA00022597"/>
    </source>
</evidence>
<feature type="domain" description="PTS EIIC type-3" evidence="10">
    <location>
        <begin position="6"/>
        <end position="386"/>
    </location>
</feature>
<sequence>MAKISLSNMMRKSLYSLSENIYLGGLCNIFVMLLPIPVISAILDGLASLFDMANSYLLSHFFKTASDVLRMLYPMLLLTYFSLFLSQKENISRVLVMTASFAIVFMICASTNSLTVGGNRPINLNIPFLILVLIPILVSKLIFYIESKEWIIRTELPNVVEESLNLIIITFLVIVIIGFPVFYLSNLMMSATENWFLDYNIHPLFDALILETTRNLLWFIGMNGHAVISSYSLDFDCSNVVNIVELKCHSENIINSMFLTTYASIGGAGNSLSLVLCMLLAKSKGYSRLGIVALTFSVFNINELVIYGLPVMFNPILIIPFIMVPVLSLSLAYLVTTLGFVAPITIPISWMTPTLYSGYLSTDGDINAVVLQVVIIIIGFLIYAPFFRRIDSMTIENGLFSKSLSNKYFNYQKLNESNPIGGVLPAMNQNLLAQDRINKLQGSGSFVLFFQPQYDMKNKKIISIEALIRHQDHKGKISPPTFIDDFHKVGLASDLDFWVLHRALAETAPFIKEFGITVSINVSPETFIKAGFFNIVKSEIEKINVPFSSIILEITEGVLIKDEFNTASTILKFRGLGVKIALDDFGSGYSSLGYLSKYEFDIVKIDRTLTMNTHNKIGEELFLLTCKIVRVLGAKIVVEGVETLREVELMEKENIPTVQGFFFAKPKPIEDIIFLNNVQF</sequence>
<evidence type="ECO:0000313" key="12">
    <source>
        <dbReference type="Proteomes" id="UP000327424"/>
    </source>
</evidence>
<dbReference type="OrthoDB" id="6198205at2"/>
<dbReference type="InterPro" id="IPR050706">
    <property type="entry name" value="Cyclic-di-GMP_PDE-like"/>
</dbReference>
<proteinExistence type="predicted"/>
<evidence type="ECO:0000256" key="7">
    <source>
        <dbReference type="ARBA" id="ARBA00023136"/>
    </source>
</evidence>
<evidence type="ECO:0000256" key="3">
    <source>
        <dbReference type="ARBA" id="ARBA00022475"/>
    </source>
</evidence>
<keyword evidence="6 8" id="KW-1133">Transmembrane helix</keyword>
<feature type="transmembrane region" description="Helical" evidence="8">
    <location>
        <begin position="288"/>
        <end position="309"/>
    </location>
</feature>
<dbReference type="SUPFAM" id="SSF141868">
    <property type="entry name" value="EAL domain-like"/>
    <property type="match status" value="1"/>
</dbReference>
<feature type="transmembrane region" description="Helical" evidence="8">
    <location>
        <begin position="166"/>
        <end position="185"/>
    </location>
</feature>
<evidence type="ECO:0000256" key="8">
    <source>
        <dbReference type="SAM" id="Phobius"/>
    </source>
</evidence>
<dbReference type="RefSeq" id="WP_019439588.1">
    <property type="nucleotide sequence ID" value="NZ_ALOE01000002.1"/>
</dbReference>
<dbReference type="PROSITE" id="PS51105">
    <property type="entry name" value="PTS_EIIC_TYPE_3"/>
    <property type="match status" value="1"/>
</dbReference>
<gene>
    <name evidence="11" type="ORF">FR932_13245</name>
</gene>
<feature type="transmembrane region" description="Helical" evidence="8">
    <location>
        <begin position="315"/>
        <end position="335"/>
    </location>
</feature>
<dbReference type="KEGG" id="mmaa:FR932_13245"/>
<evidence type="ECO:0000313" key="11">
    <source>
        <dbReference type="EMBL" id="QFI38748.1"/>
    </source>
</evidence>
<dbReference type="PANTHER" id="PTHR33121">
    <property type="entry name" value="CYCLIC DI-GMP PHOSPHODIESTERASE PDEF"/>
    <property type="match status" value="1"/>
</dbReference>
<keyword evidence="5 8" id="KW-0812">Transmembrane</keyword>
<feature type="transmembrane region" description="Helical" evidence="8">
    <location>
        <begin position="340"/>
        <end position="360"/>
    </location>
</feature>
<feature type="transmembrane region" description="Helical" evidence="8">
    <location>
        <begin position="126"/>
        <end position="145"/>
    </location>
</feature>
<evidence type="ECO:0000256" key="6">
    <source>
        <dbReference type="ARBA" id="ARBA00022989"/>
    </source>
</evidence>
<keyword evidence="2" id="KW-0813">Transport</keyword>
<keyword evidence="4" id="KW-0762">Sugar transport</keyword>
<dbReference type="Pfam" id="PF02378">
    <property type="entry name" value="PTS_EIIC"/>
    <property type="match status" value="1"/>
</dbReference>
<feature type="transmembrane region" description="Helical" evidence="8">
    <location>
        <begin position="366"/>
        <end position="386"/>
    </location>
</feature>
<comment type="subcellular location">
    <subcellularLocation>
        <location evidence="1">Cell membrane</location>
        <topology evidence="1">Multi-pass membrane protein</topology>
    </subcellularLocation>
</comment>
<dbReference type="GO" id="GO:0071111">
    <property type="term" value="F:cyclic-guanylate-specific phosphodiesterase activity"/>
    <property type="evidence" value="ECO:0007669"/>
    <property type="project" value="InterPro"/>
</dbReference>
<evidence type="ECO:0000256" key="1">
    <source>
        <dbReference type="ARBA" id="ARBA00004651"/>
    </source>
</evidence>
<evidence type="ECO:0000256" key="2">
    <source>
        <dbReference type="ARBA" id="ARBA00022448"/>
    </source>
</evidence>
<dbReference type="EMBL" id="CP044399">
    <property type="protein sequence ID" value="QFI38748.1"/>
    <property type="molecule type" value="Genomic_DNA"/>
</dbReference>
<dbReference type="Proteomes" id="UP000327424">
    <property type="component" value="Chromosome"/>
</dbReference>
<evidence type="ECO:0000256" key="5">
    <source>
        <dbReference type="ARBA" id="ARBA00022692"/>
    </source>
</evidence>
<accession>A0A5J6WNK7</accession>
<keyword evidence="3" id="KW-1003">Cell membrane</keyword>
<feature type="transmembrane region" description="Helical" evidence="8">
    <location>
        <begin position="259"/>
        <end position="281"/>
    </location>
</feature>
<keyword evidence="7 8" id="KW-0472">Membrane</keyword>
<dbReference type="Pfam" id="PF00563">
    <property type="entry name" value="EAL"/>
    <property type="match status" value="1"/>
</dbReference>
<dbReference type="InterPro" id="IPR004501">
    <property type="entry name" value="PTS_EIIC_3"/>
</dbReference>
<keyword evidence="12" id="KW-1185">Reference proteome</keyword>
<dbReference type="InterPro" id="IPR003352">
    <property type="entry name" value="PTS_EIIC"/>
</dbReference>
<reference evidence="11 12" key="1">
    <citation type="submission" date="2019-09" db="EMBL/GenBank/DDBJ databases">
        <title>Hybrid Assembly of the complete Genome of the Deep-Sea Bacterium Moritella marina from long Nanopore and Illumina reads.</title>
        <authorList>
            <person name="Magin S."/>
            <person name="Georgoulis A."/>
            <person name="Papadimitriou K."/>
            <person name="Iliakis G."/>
            <person name="Vorgias C.E."/>
        </authorList>
    </citation>
    <scope>NUCLEOTIDE SEQUENCE [LARGE SCALE GENOMIC DNA]</scope>
    <source>
        <strain evidence="11 12">MP-1</strain>
    </source>
</reference>
<feature type="transmembrane region" description="Helical" evidence="8">
    <location>
        <begin position="94"/>
        <end position="114"/>
    </location>
</feature>
<name>A0A5J6WNK7_MORMI</name>
<evidence type="ECO:0000259" key="10">
    <source>
        <dbReference type="PROSITE" id="PS51105"/>
    </source>
</evidence>
<organism evidence="11 12">
    <name type="scientific">Moritella marina ATCC 15381</name>
    <dbReference type="NCBI Taxonomy" id="1202962"/>
    <lineage>
        <taxon>Bacteria</taxon>
        <taxon>Pseudomonadati</taxon>
        <taxon>Pseudomonadota</taxon>
        <taxon>Gammaproteobacteria</taxon>
        <taxon>Alteromonadales</taxon>
        <taxon>Moritellaceae</taxon>
        <taxon>Moritella</taxon>
    </lineage>
</organism>
<dbReference type="CDD" id="cd01948">
    <property type="entry name" value="EAL"/>
    <property type="match status" value="1"/>
</dbReference>
<feature type="transmembrane region" description="Helical" evidence="8">
    <location>
        <begin position="68"/>
        <end position="85"/>
    </location>
</feature>
<dbReference type="InterPro" id="IPR001633">
    <property type="entry name" value="EAL_dom"/>
</dbReference>
<dbReference type="PANTHER" id="PTHR33121:SF71">
    <property type="entry name" value="OXYGEN SENSOR PROTEIN DOSP"/>
    <property type="match status" value="1"/>
</dbReference>
<dbReference type="GO" id="GO:0005886">
    <property type="term" value="C:plasma membrane"/>
    <property type="evidence" value="ECO:0007669"/>
    <property type="project" value="UniProtKB-SubCell"/>
</dbReference>
<evidence type="ECO:0000259" key="9">
    <source>
        <dbReference type="PROSITE" id="PS50883"/>
    </source>
</evidence>
<dbReference type="InterPro" id="IPR035919">
    <property type="entry name" value="EAL_sf"/>
</dbReference>
<dbReference type="SMART" id="SM00052">
    <property type="entry name" value="EAL"/>
    <property type="match status" value="1"/>
</dbReference>
<feature type="transmembrane region" description="Helical" evidence="8">
    <location>
        <begin position="21"/>
        <end position="48"/>
    </location>
</feature>
<dbReference type="GO" id="GO:0009401">
    <property type="term" value="P:phosphoenolpyruvate-dependent sugar phosphotransferase system"/>
    <property type="evidence" value="ECO:0007669"/>
    <property type="project" value="InterPro"/>
</dbReference>
<dbReference type="PROSITE" id="PS50883">
    <property type="entry name" value="EAL"/>
    <property type="match status" value="1"/>
</dbReference>
<dbReference type="GO" id="GO:0008982">
    <property type="term" value="F:protein-N(PI)-phosphohistidine-sugar phosphotransferase activity"/>
    <property type="evidence" value="ECO:0007669"/>
    <property type="project" value="InterPro"/>
</dbReference>
<dbReference type="Gene3D" id="3.20.20.450">
    <property type="entry name" value="EAL domain"/>
    <property type="match status" value="1"/>
</dbReference>
<dbReference type="AlphaFoldDB" id="A0A5J6WNK7"/>